<dbReference type="EMBL" id="FOLO01000087">
    <property type="protein sequence ID" value="SFD69186.1"/>
    <property type="molecule type" value="Genomic_DNA"/>
</dbReference>
<dbReference type="OrthoDB" id="6198264at2"/>
<evidence type="ECO:0000313" key="1">
    <source>
        <dbReference type="EMBL" id="SFD69186.1"/>
    </source>
</evidence>
<evidence type="ECO:0000313" key="2">
    <source>
        <dbReference type="Proteomes" id="UP000198862"/>
    </source>
</evidence>
<reference evidence="1 2" key="1">
    <citation type="submission" date="2016-10" db="EMBL/GenBank/DDBJ databases">
        <authorList>
            <person name="de Groot N.N."/>
        </authorList>
    </citation>
    <scope>NUCLEOTIDE SEQUENCE [LARGE SCALE GENOMIC DNA]</scope>
    <source>
        <strain evidence="1 2">DSM 6059</strain>
    </source>
</reference>
<name>A0A1I1UEB7_9GAMM</name>
<proteinExistence type="predicted"/>
<dbReference type="RefSeq" id="WP_091991640.1">
    <property type="nucleotide sequence ID" value="NZ_FOLO01000087.1"/>
</dbReference>
<dbReference type="PROSITE" id="PS51257">
    <property type="entry name" value="PROKAR_LIPOPROTEIN"/>
    <property type="match status" value="1"/>
</dbReference>
<gene>
    <name evidence="1" type="ORF">SAMN02745724_05210</name>
</gene>
<dbReference type="Proteomes" id="UP000198862">
    <property type="component" value="Unassembled WGS sequence"/>
</dbReference>
<protein>
    <submittedName>
        <fullName evidence="1">Uncharacterized protein</fullName>
    </submittedName>
</protein>
<organism evidence="1 2">
    <name type="scientific">Pseudoalteromonas denitrificans DSM 6059</name>
    <dbReference type="NCBI Taxonomy" id="1123010"/>
    <lineage>
        <taxon>Bacteria</taxon>
        <taxon>Pseudomonadati</taxon>
        <taxon>Pseudomonadota</taxon>
        <taxon>Gammaproteobacteria</taxon>
        <taxon>Alteromonadales</taxon>
        <taxon>Pseudoalteromonadaceae</taxon>
        <taxon>Pseudoalteromonas</taxon>
    </lineage>
</organism>
<dbReference type="STRING" id="1123010.SAMN02745724_05210"/>
<keyword evidence="2" id="KW-1185">Reference proteome</keyword>
<sequence>MRKLIPFIFIPLITIFGCGSDSSGKKTQVKIAEIAEVHHIQPNDVATYIENYKLQQEQLNFEFNGVDYDIELIDFDMKKNIIEAKFELGLLVIGFDFDNEKPINNLTVIATTDITDESKITAVYGATDLLLSEQDENIIYAGDLIDTQMNTHYTAKLTFNEALINGGNSKLTIQDEKAYLSGTLGSKTYIQIKDLINQNPSVKTIKFISIDGSVNDAINMHTGRLIRNAQLTTYMPSTGEAYSGGVDLYVSGFNRVYEIGGKLGVHSWCCEAGKPADQLGKDHKGHGAQLTFFREILGKELGPEFYFYTINAAPFDSVHVMTKQELIKYKIIAE</sequence>
<accession>A0A1I1UEB7</accession>
<dbReference type="AlphaFoldDB" id="A0A1I1UEB7"/>